<reference evidence="2" key="1">
    <citation type="journal article" date="2023" name="bioRxiv">
        <title>Improved chromosome-level genome assembly for marigold (Tagetes erecta).</title>
        <authorList>
            <person name="Jiang F."/>
            <person name="Yuan L."/>
            <person name="Wang S."/>
            <person name="Wang H."/>
            <person name="Xu D."/>
            <person name="Wang A."/>
            <person name="Fan W."/>
        </authorList>
    </citation>
    <scope>NUCLEOTIDE SEQUENCE</scope>
    <source>
        <strain evidence="2">WSJ</strain>
        <tissue evidence="2">Leaf</tissue>
    </source>
</reference>
<comment type="caution">
    <text evidence="2">The sequence shown here is derived from an EMBL/GenBank/DDBJ whole genome shotgun (WGS) entry which is preliminary data.</text>
</comment>
<evidence type="ECO:0000313" key="3">
    <source>
        <dbReference type="Proteomes" id="UP001229421"/>
    </source>
</evidence>
<gene>
    <name evidence="2" type="ORF">QVD17_12737</name>
</gene>
<feature type="compositionally biased region" description="Acidic residues" evidence="1">
    <location>
        <begin position="80"/>
        <end position="91"/>
    </location>
</feature>
<evidence type="ECO:0000256" key="1">
    <source>
        <dbReference type="SAM" id="MobiDB-lite"/>
    </source>
</evidence>
<feature type="compositionally biased region" description="Basic and acidic residues" evidence="1">
    <location>
        <begin position="100"/>
        <end position="123"/>
    </location>
</feature>
<accession>A0AAD8L2K6</accession>
<dbReference type="AlphaFoldDB" id="A0AAD8L2K6"/>
<name>A0AAD8L2K6_TARER</name>
<feature type="compositionally biased region" description="Polar residues" evidence="1">
    <location>
        <begin position="27"/>
        <end position="37"/>
    </location>
</feature>
<organism evidence="2 3">
    <name type="scientific">Tagetes erecta</name>
    <name type="common">African marigold</name>
    <dbReference type="NCBI Taxonomy" id="13708"/>
    <lineage>
        <taxon>Eukaryota</taxon>
        <taxon>Viridiplantae</taxon>
        <taxon>Streptophyta</taxon>
        <taxon>Embryophyta</taxon>
        <taxon>Tracheophyta</taxon>
        <taxon>Spermatophyta</taxon>
        <taxon>Magnoliopsida</taxon>
        <taxon>eudicotyledons</taxon>
        <taxon>Gunneridae</taxon>
        <taxon>Pentapetalae</taxon>
        <taxon>asterids</taxon>
        <taxon>campanulids</taxon>
        <taxon>Asterales</taxon>
        <taxon>Asteraceae</taxon>
        <taxon>Asteroideae</taxon>
        <taxon>Heliantheae alliance</taxon>
        <taxon>Tageteae</taxon>
        <taxon>Tagetes</taxon>
    </lineage>
</organism>
<feature type="compositionally biased region" description="Polar residues" evidence="1">
    <location>
        <begin position="48"/>
        <end position="69"/>
    </location>
</feature>
<keyword evidence="3" id="KW-1185">Reference proteome</keyword>
<sequence>MSGTRGKVPVPRPKHSSAPDKTKRPHQQVSSIPSGTYISAGRTITRGGLSTRSTNMGVDSYTRHQLSLSDRSDANYNDGFPEDYNEDDFGDDANASPRVSECDFSRHSHRDSEHNSNDKERARTTSQRPPIYRVGAKYDFVFKLQSDKISKMFEIYYFILHFSLA</sequence>
<protein>
    <submittedName>
        <fullName evidence="2">Uncharacterized protein</fullName>
    </submittedName>
</protein>
<proteinExistence type="predicted"/>
<dbReference type="Proteomes" id="UP001229421">
    <property type="component" value="Unassembled WGS sequence"/>
</dbReference>
<dbReference type="EMBL" id="JAUHHV010000003">
    <property type="protein sequence ID" value="KAK1430180.1"/>
    <property type="molecule type" value="Genomic_DNA"/>
</dbReference>
<feature type="region of interest" description="Disordered" evidence="1">
    <location>
        <begin position="1"/>
        <end position="128"/>
    </location>
</feature>
<evidence type="ECO:0000313" key="2">
    <source>
        <dbReference type="EMBL" id="KAK1430180.1"/>
    </source>
</evidence>